<gene>
    <name evidence="7" type="ORF">BZA70DRAFT_298939</name>
</gene>
<keyword evidence="8" id="KW-1185">Reference proteome</keyword>
<evidence type="ECO:0000256" key="4">
    <source>
        <dbReference type="ARBA" id="ARBA00023136"/>
    </source>
</evidence>
<dbReference type="EMBL" id="JBBJBU010000003">
    <property type="protein sequence ID" value="KAK7206214.1"/>
    <property type="molecule type" value="Genomic_DNA"/>
</dbReference>
<keyword evidence="3 6" id="KW-1133">Transmembrane helix</keyword>
<feature type="region of interest" description="Disordered" evidence="5">
    <location>
        <begin position="1"/>
        <end position="87"/>
    </location>
</feature>
<dbReference type="InterPro" id="IPR004254">
    <property type="entry name" value="AdipoR/HlyIII-related"/>
</dbReference>
<feature type="transmembrane region" description="Helical" evidence="6">
    <location>
        <begin position="475"/>
        <end position="495"/>
    </location>
</feature>
<dbReference type="Proteomes" id="UP001498771">
    <property type="component" value="Unassembled WGS sequence"/>
</dbReference>
<keyword evidence="4 6" id="KW-0472">Membrane</keyword>
<evidence type="ECO:0000313" key="8">
    <source>
        <dbReference type="Proteomes" id="UP001498771"/>
    </source>
</evidence>
<feature type="transmembrane region" description="Helical" evidence="6">
    <location>
        <begin position="381"/>
        <end position="402"/>
    </location>
</feature>
<feature type="compositionally biased region" description="Basic and acidic residues" evidence="5">
    <location>
        <begin position="17"/>
        <end position="30"/>
    </location>
</feature>
<dbReference type="PANTHER" id="PTHR20855">
    <property type="entry name" value="ADIPOR/PROGESTIN RECEPTOR-RELATED"/>
    <property type="match status" value="1"/>
</dbReference>
<keyword evidence="2 6" id="KW-0812">Transmembrane</keyword>
<dbReference type="Pfam" id="PF03006">
    <property type="entry name" value="HlyIII"/>
    <property type="match status" value="1"/>
</dbReference>
<evidence type="ECO:0000313" key="7">
    <source>
        <dbReference type="EMBL" id="KAK7206214.1"/>
    </source>
</evidence>
<evidence type="ECO:0000256" key="6">
    <source>
        <dbReference type="SAM" id="Phobius"/>
    </source>
</evidence>
<feature type="transmembrane region" description="Helical" evidence="6">
    <location>
        <begin position="439"/>
        <end position="463"/>
    </location>
</feature>
<dbReference type="PANTHER" id="PTHR20855:SF97">
    <property type="entry name" value="ADIPOR-LIKE RECEPTOR IZH3-RELATED"/>
    <property type="match status" value="1"/>
</dbReference>
<evidence type="ECO:0000256" key="1">
    <source>
        <dbReference type="ARBA" id="ARBA00004141"/>
    </source>
</evidence>
<dbReference type="GeneID" id="90040149"/>
<feature type="transmembrane region" description="Helical" evidence="6">
    <location>
        <begin position="281"/>
        <end position="299"/>
    </location>
</feature>
<comment type="subcellular location">
    <subcellularLocation>
        <location evidence="1">Membrane</location>
        <topology evidence="1">Multi-pass membrane protein</topology>
    </subcellularLocation>
</comment>
<dbReference type="RefSeq" id="XP_064769247.1">
    <property type="nucleotide sequence ID" value="XM_064914637.1"/>
</dbReference>
<accession>A0ABR1F8P5</accession>
<reference evidence="7 8" key="1">
    <citation type="submission" date="2024-03" db="EMBL/GenBank/DDBJ databases">
        <title>Genome-scale model development and genomic sequencing of the oleaginous clade Lipomyces.</title>
        <authorList>
            <consortium name="Lawrence Berkeley National Laboratory"/>
            <person name="Czajka J.J."/>
            <person name="Han Y."/>
            <person name="Kim J."/>
            <person name="Mondo S.J."/>
            <person name="Hofstad B.A."/>
            <person name="Robles A."/>
            <person name="Haridas S."/>
            <person name="Riley R."/>
            <person name="LaButti K."/>
            <person name="Pangilinan J."/>
            <person name="Andreopoulos W."/>
            <person name="Lipzen A."/>
            <person name="Yan J."/>
            <person name="Wang M."/>
            <person name="Ng V."/>
            <person name="Grigoriev I.V."/>
            <person name="Spatafora J.W."/>
            <person name="Magnuson J.K."/>
            <person name="Baker S.E."/>
            <person name="Pomraning K.R."/>
        </authorList>
    </citation>
    <scope>NUCLEOTIDE SEQUENCE [LARGE SCALE GENOMIC DNA]</scope>
    <source>
        <strain evidence="7 8">Phaff 52-87</strain>
    </source>
</reference>
<evidence type="ECO:0000256" key="3">
    <source>
        <dbReference type="ARBA" id="ARBA00022989"/>
    </source>
</evidence>
<feature type="compositionally biased region" description="Basic residues" evidence="5">
    <location>
        <begin position="75"/>
        <end position="86"/>
    </location>
</feature>
<evidence type="ECO:0000256" key="5">
    <source>
        <dbReference type="SAM" id="MobiDB-lite"/>
    </source>
</evidence>
<feature type="transmembrane region" description="Helical" evidence="6">
    <location>
        <begin position="311"/>
        <end position="333"/>
    </location>
</feature>
<evidence type="ECO:0000256" key="2">
    <source>
        <dbReference type="ARBA" id="ARBA00022692"/>
    </source>
</evidence>
<name>A0ABR1F8P5_9ASCO</name>
<feature type="compositionally biased region" description="Polar residues" evidence="5">
    <location>
        <begin position="59"/>
        <end position="68"/>
    </location>
</feature>
<sequence length="515" mass="57565">MAKATEVGALLESTASRLKEEVADEKDGQQRRLRSHTRQTDNNSSSASRTSSTSSTSSGRETTCQLSAPASGASSRRHSFHSHSKKSSLDPESIEELVLLKLDLFLSHLEQRLEALESYGAGTLTRLDESLNNAHETLVSVREACGRLLNGGEVIGESWRRGEAVVAILEKRYTESWVSKGSLPSSVAAGMRFLEQKLTDLEAQCYSTVHAIDSKLSEGVNVFDRSIEAALKIARYRLITYEELPLQWRDNPYICRGYRFCATYTECILSMFKIHNETCNIWTHGGGFIMMLAVALYYYPATPLFATMSTYDRIVFGIFLFAALKCLLTSTIWHTFNSIGSLSDKRRFACVDYTGISILIACSILTTQYTSFYCQPSARALYMGTTAALGVAGVVFAWHPAFDRAENRWLRISFFVCLALSGGLALIHLSWTRGIMNTLWFYLPITKSLLCYLTGVVVYGFLFPERLLPGSIFDWIGASHNLWHVAVLGGIYYHYTATHKFLSNAREFSCSVVLY</sequence>
<protein>
    <submittedName>
        <fullName evidence="7">Hemolysin-III related-domain-containing protein</fullName>
    </submittedName>
</protein>
<comment type="caution">
    <text evidence="7">The sequence shown here is derived from an EMBL/GenBank/DDBJ whole genome shotgun (WGS) entry which is preliminary data.</text>
</comment>
<organism evidence="7 8">
    <name type="scientific">Myxozyma melibiosi</name>
    <dbReference type="NCBI Taxonomy" id="54550"/>
    <lineage>
        <taxon>Eukaryota</taxon>
        <taxon>Fungi</taxon>
        <taxon>Dikarya</taxon>
        <taxon>Ascomycota</taxon>
        <taxon>Saccharomycotina</taxon>
        <taxon>Lipomycetes</taxon>
        <taxon>Lipomycetales</taxon>
        <taxon>Lipomycetaceae</taxon>
        <taxon>Myxozyma</taxon>
    </lineage>
</organism>
<feature type="transmembrane region" description="Helical" evidence="6">
    <location>
        <begin position="353"/>
        <end position="374"/>
    </location>
</feature>
<feature type="transmembrane region" description="Helical" evidence="6">
    <location>
        <begin position="408"/>
        <end position="427"/>
    </location>
</feature>
<feature type="compositionally biased region" description="Low complexity" evidence="5">
    <location>
        <begin position="44"/>
        <end position="58"/>
    </location>
</feature>
<proteinExistence type="predicted"/>